<dbReference type="AlphaFoldDB" id="A0A7R9KQT2"/>
<dbReference type="CDD" id="cd01640">
    <property type="entry name" value="IPPase"/>
    <property type="match status" value="1"/>
</dbReference>
<feature type="binding site" evidence="18">
    <location>
        <position position="122"/>
    </location>
    <ligand>
        <name>Mg(2+)</name>
        <dbReference type="ChEBI" id="CHEBI:18420"/>
        <label>1</label>
        <note>catalytic</note>
    </ligand>
</feature>
<dbReference type="Pfam" id="PF00459">
    <property type="entry name" value="Inositol_P"/>
    <property type="match status" value="1"/>
</dbReference>
<evidence type="ECO:0000256" key="18">
    <source>
        <dbReference type="PIRSR" id="PIRSR600760-2"/>
    </source>
</evidence>
<dbReference type="EC" id="3.1.3.57" evidence="15"/>
<keyword evidence="7 18" id="KW-0460">Magnesium</keyword>
<sequence length="319" mass="34936">MLWKMSNSLVLKIISSSINISKQAGVIVRDVMKTGELAVVDKGINDLQTEADRRAQNCIITSLSKQFPKIAIIGEETLDPNDKIDDKWIVSTFDESVFAHKCPDDWLNVADEDIVVWVDPLDGTSEYTQGLLDHVTVLIGVSVKGHAIGGIIHQPFYNYKEETDYSKLGRTIWGLVGLGAFGFQHKQPPEGKVIVTTTRSHSSPTINAAIEAIKPDEVLRVGGAGHKVLLVIEGKAHAYVFPSRGCKKWDTCAPEGVLNALGGRLTDVFGNDLRYERDVNHTNELGVLATHDAITAHSFFLSKFSDDVKASLLSAQKSN</sequence>
<evidence type="ECO:0000256" key="13">
    <source>
        <dbReference type="ARBA" id="ARBA00044479"/>
    </source>
</evidence>
<dbReference type="Gene3D" id="3.40.190.80">
    <property type="match status" value="1"/>
</dbReference>
<dbReference type="Gene3D" id="3.30.540.10">
    <property type="entry name" value="Fructose-1,6-Bisphosphatase, subunit A, domain 1"/>
    <property type="match status" value="1"/>
</dbReference>
<evidence type="ECO:0000313" key="20">
    <source>
        <dbReference type="Proteomes" id="UP000759131"/>
    </source>
</evidence>
<evidence type="ECO:0000313" key="19">
    <source>
        <dbReference type="EMBL" id="CAD7626271.1"/>
    </source>
</evidence>
<dbReference type="PROSITE" id="PS00629">
    <property type="entry name" value="IMP_1"/>
    <property type="match status" value="1"/>
</dbReference>
<evidence type="ECO:0000256" key="2">
    <source>
        <dbReference type="ARBA" id="ARBA00009759"/>
    </source>
</evidence>
<accession>A0A7R9KQT2</accession>
<dbReference type="PANTHER" id="PTHR43028:SF5">
    <property type="entry name" value="3'(2'),5'-BISPHOSPHATE NUCLEOTIDASE 1"/>
    <property type="match status" value="1"/>
</dbReference>
<comment type="catalytic activity">
    <reaction evidence="12">
        <text>1D-myo-inositol 1,4-bisphosphate + H2O = 1D-myo-inositol 4-phosphate + phosphate</text>
        <dbReference type="Rhea" id="RHEA:15553"/>
        <dbReference type="ChEBI" id="CHEBI:15377"/>
        <dbReference type="ChEBI" id="CHEBI:43474"/>
        <dbReference type="ChEBI" id="CHEBI:58282"/>
        <dbReference type="ChEBI" id="CHEBI:58469"/>
        <dbReference type="EC" id="3.1.3.57"/>
    </reaction>
    <physiologicalReaction direction="left-to-right" evidence="12">
        <dbReference type="Rhea" id="RHEA:15554"/>
    </physiologicalReaction>
</comment>
<comment type="similarity">
    <text evidence="2">Belongs to the inositol monophosphatase superfamily.</text>
</comment>
<proteinExistence type="inferred from homology"/>
<reference evidence="19" key="1">
    <citation type="submission" date="2020-11" db="EMBL/GenBank/DDBJ databases">
        <authorList>
            <person name="Tran Van P."/>
        </authorList>
    </citation>
    <scope>NUCLEOTIDE SEQUENCE</scope>
</reference>
<comment type="catalytic activity">
    <reaction evidence="10">
        <text>1D-myo-inositol 1,3,4-trisphosphate + H2O = 1D-myo-inositol 3,4-bisphosphate + phosphate</text>
        <dbReference type="Rhea" id="RHEA:70319"/>
        <dbReference type="ChEBI" id="CHEBI:15377"/>
        <dbReference type="ChEBI" id="CHEBI:43474"/>
        <dbReference type="ChEBI" id="CHEBI:58414"/>
        <dbReference type="ChEBI" id="CHEBI:83241"/>
    </reaction>
    <physiologicalReaction direction="left-to-right" evidence="10">
        <dbReference type="Rhea" id="RHEA:70320"/>
    </physiologicalReaction>
</comment>
<organism evidence="19">
    <name type="scientific">Medioppia subpectinata</name>
    <dbReference type="NCBI Taxonomy" id="1979941"/>
    <lineage>
        <taxon>Eukaryota</taxon>
        <taxon>Metazoa</taxon>
        <taxon>Ecdysozoa</taxon>
        <taxon>Arthropoda</taxon>
        <taxon>Chelicerata</taxon>
        <taxon>Arachnida</taxon>
        <taxon>Acari</taxon>
        <taxon>Acariformes</taxon>
        <taxon>Sarcoptiformes</taxon>
        <taxon>Oribatida</taxon>
        <taxon>Brachypylina</taxon>
        <taxon>Oppioidea</taxon>
        <taxon>Oppiidae</taxon>
        <taxon>Medioppia</taxon>
    </lineage>
</organism>
<dbReference type="EC" id="3.1.3.7" evidence="3"/>
<keyword evidence="4" id="KW-0452">Lithium</keyword>
<dbReference type="SUPFAM" id="SSF56655">
    <property type="entry name" value="Carbohydrate phosphatase"/>
    <property type="match status" value="1"/>
</dbReference>
<evidence type="ECO:0000256" key="14">
    <source>
        <dbReference type="ARBA" id="ARBA00044484"/>
    </source>
</evidence>
<comment type="catalytic activity">
    <reaction evidence="14">
        <text>3'-phosphoadenylyl sulfate + H2O = adenosine 5'-phosphosulfate + phosphate</text>
        <dbReference type="Rhea" id="RHEA:77639"/>
        <dbReference type="ChEBI" id="CHEBI:15377"/>
        <dbReference type="ChEBI" id="CHEBI:43474"/>
        <dbReference type="ChEBI" id="CHEBI:58243"/>
        <dbReference type="ChEBI" id="CHEBI:58339"/>
        <dbReference type="EC" id="3.1.3.7"/>
    </reaction>
    <physiologicalReaction direction="left-to-right" evidence="14">
        <dbReference type="Rhea" id="RHEA:77640"/>
    </physiologicalReaction>
</comment>
<dbReference type="EMBL" id="CAJPIZ010003710">
    <property type="protein sequence ID" value="CAG2106701.1"/>
    <property type="molecule type" value="Genomic_DNA"/>
</dbReference>
<dbReference type="PANTHER" id="PTHR43028">
    <property type="entry name" value="3'(2'),5'-BISPHOSPHATE NUCLEOTIDASE 1"/>
    <property type="match status" value="1"/>
</dbReference>
<evidence type="ECO:0000256" key="15">
    <source>
        <dbReference type="ARBA" id="ARBA00044519"/>
    </source>
</evidence>
<comment type="catalytic activity">
    <reaction evidence="11">
        <text>adenosine 2',5'-bisphosphate + H2O = AMP + phosphate</text>
        <dbReference type="Rhea" id="RHEA:77643"/>
        <dbReference type="ChEBI" id="CHEBI:15377"/>
        <dbReference type="ChEBI" id="CHEBI:43474"/>
        <dbReference type="ChEBI" id="CHEBI:194156"/>
        <dbReference type="ChEBI" id="CHEBI:456215"/>
        <dbReference type="EC" id="3.1.3.7"/>
    </reaction>
    <physiologicalReaction direction="left-to-right" evidence="11">
        <dbReference type="Rhea" id="RHEA:77644"/>
    </physiologicalReaction>
</comment>
<gene>
    <name evidence="19" type="ORF">OSB1V03_LOCUS6704</name>
</gene>
<dbReference type="FunFam" id="3.30.540.10:FF:000023">
    <property type="entry name" value="Protein CBR-TAG-231"/>
    <property type="match status" value="1"/>
</dbReference>
<dbReference type="GO" id="GO:0004441">
    <property type="term" value="F:inositol-1,4-bisphosphate 1-phosphatase activity"/>
    <property type="evidence" value="ECO:0007669"/>
    <property type="project" value="UniProtKB-EC"/>
</dbReference>
<dbReference type="Proteomes" id="UP000759131">
    <property type="component" value="Unassembled WGS sequence"/>
</dbReference>
<evidence type="ECO:0000256" key="8">
    <source>
        <dbReference type="ARBA" id="ARBA00040342"/>
    </source>
</evidence>
<evidence type="ECO:0000256" key="11">
    <source>
        <dbReference type="ARBA" id="ARBA00044466"/>
    </source>
</evidence>
<evidence type="ECO:0000256" key="12">
    <source>
        <dbReference type="ARBA" id="ARBA00044478"/>
    </source>
</evidence>
<evidence type="ECO:0000256" key="10">
    <source>
        <dbReference type="ARBA" id="ARBA00044465"/>
    </source>
</evidence>
<dbReference type="InterPro" id="IPR050725">
    <property type="entry name" value="CysQ/Inositol_MonoPase"/>
</dbReference>
<name>A0A7R9KQT2_9ACAR</name>
<evidence type="ECO:0000256" key="1">
    <source>
        <dbReference type="ARBA" id="ARBA00001946"/>
    </source>
</evidence>
<dbReference type="FunFam" id="3.40.190.80:FF:000006">
    <property type="entry name" value="Bisphosphate nucleotidase 1"/>
    <property type="match status" value="1"/>
</dbReference>
<feature type="binding site" evidence="18">
    <location>
        <position position="119"/>
    </location>
    <ligand>
        <name>Mg(2+)</name>
        <dbReference type="ChEBI" id="CHEBI:18420"/>
        <label>1</label>
        <note>catalytic</note>
    </ligand>
</feature>
<keyword evidence="20" id="KW-1185">Reference proteome</keyword>
<dbReference type="GO" id="GO:0046872">
    <property type="term" value="F:metal ion binding"/>
    <property type="evidence" value="ECO:0007669"/>
    <property type="project" value="UniProtKB-KW"/>
</dbReference>
<evidence type="ECO:0000256" key="16">
    <source>
        <dbReference type="ARBA" id="ARBA00044544"/>
    </source>
</evidence>
<dbReference type="EMBL" id="OC858285">
    <property type="protein sequence ID" value="CAD7626271.1"/>
    <property type="molecule type" value="Genomic_DNA"/>
</dbReference>
<evidence type="ECO:0000256" key="6">
    <source>
        <dbReference type="ARBA" id="ARBA00022801"/>
    </source>
</evidence>
<feature type="binding site" evidence="18">
    <location>
        <position position="121"/>
    </location>
    <ligand>
        <name>Mg(2+)</name>
        <dbReference type="ChEBI" id="CHEBI:18420"/>
        <label>1</label>
        <note>catalytic</note>
    </ligand>
</feature>
<dbReference type="InterPro" id="IPR000760">
    <property type="entry name" value="Inositol_monophosphatase-like"/>
</dbReference>
<evidence type="ECO:0000256" key="9">
    <source>
        <dbReference type="ARBA" id="ARBA00041815"/>
    </source>
</evidence>
<feature type="binding site" evidence="18">
    <location>
        <position position="75"/>
    </location>
    <ligand>
        <name>Mg(2+)</name>
        <dbReference type="ChEBI" id="CHEBI:18420"/>
        <label>1</label>
        <note>catalytic</note>
    </ligand>
</feature>
<evidence type="ECO:0000256" key="7">
    <source>
        <dbReference type="ARBA" id="ARBA00022842"/>
    </source>
</evidence>
<evidence type="ECO:0000256" key="17">
    <source>
        <dbReference type="ARBA" id="ARBA00044554"/>
    </source>
</evidence>
<evidence type="ECO:0000256" key="5">
    <source>
        <dbReference type="ARBA" id="ARBA00022723"/>
    </source>
</evidence>
<keyword evidence="6" id="KW-0378">Hydrolase</keyword>
<protein>
    <recommendedName>
        <fullName evidence="8">3'(2'),5'-bisphosphate nucleotidase 1</fullName>
        <ecNumber evidence="15">3.1.3.57</ecNumber>
        <ecNumber evidence="3">3.1.3.7</ecNumber>
    </recommendedName>
    <alternativeName>
        <fullName evidence="16">3'-phosphoadenosine 5'-phosphate phosphatase</fullName>
    </alternativeName>
    <alternativeName>
        <fullName evidence="9">Bisphosphate 3'-nucleotidase 1</fullName>
    </alternativeName>
    <alternativeName>
        <fullName evidence="17">Inositol-polyphosphate 1-phosphatase</fullName>
    </alternativeName>
</protein>
<dbReference type="GO" id="GO:0008441">
    <property type="term" value="F:3'(2'),5'-bisphosphate nucleotidase activity"/>
    <property type="evidence" value="ECO:0007669"/>
    <property type="project" value="UniProtKB-EC"/>
</dbReference>
<keyword evidence="5 18" id="KW-0479">Metal-binding</keyword>
<comment type="catalytic activity">
    <reaction evidence="13">
        <text>adenosine 3',5'-bisphosphate + H2O = AMP + phosphate</text>
        <dbReference type="Rhea" id="RHEA:10040"/>
        <dbReference type="ChEBI" id="CHEBI:15377"/>
        <dbReference type="ChEBI" id="CHEBI:43474"/>
        <dbReference type="ChEBI" id="CHEBI:58343"/>
        <dbReference type="ChEBI" id="CHEBI:456215"/>
        <dbReference type="EC" id="3.1.3.7"/>
    </reaction>
    <physiologicalReaction direction="left-to-right" evidence="13">
        <dbReference type="Rhea" id="RHEA:10041"/>
    </physiologicalReaction>
</comment>
<dbReference type="OrthoDB" id="411145at2759"/>
<evidence type="ECO:0000256" key="3">
    <source>
        <dbReference type="ARBA" id="ARBA00012633"/>
    </source>
</evidence>
<dbReference type="InterPro" id="IPR020583">
    <property type="entry name" value="Inositol_monoP_metal-BS"/>
</dbReference>
<comment type="cofactor">
    <cofactor evidence="1 18">
        <name>Mg(2+)</name>
        <dbReference type="ChEBI" id="CHEBI:18420"/>
    </cofactor>
</comment>
<feature type="binding site" evidence="18">
    <location>
        <position position="250"/>
    </location>
    <ligand>
        <name>Mg(2+)</name>
        <dbReference type="ChEBI" id="CHEBI:18420"/>
        <label>1</label>
        <note>catalytic</note>
    </ligand>
</feature>
<evidence type="ECO:0000256" key="4">
    <source>
        <dbReference type="ARBA" id="ARBA00022671"/>
    </source>
</evidence>